<evidence type="ECO:0000313" key="1">
    <source>
        <dbReference type="EMBL" id="KAK5862627.1"/>
    </source>
</evidence>
<name>A0AAN7XKG5_ELEMC</name>
<proteinExistence type="predicted"/>
<evidence type="ECO:0000313" key="2">
    <source>
        <dbReference type="Proteomes" id="UP001346869"/>
    </source>
</evidence>
<accession>A0AAN7XKG5</accession>
<gene>
    <name evidence="1" type="ORF">PBY51_017998</name>
</gene>
<dbReference type="Proteomes" id="UP001346869">
    <property type="component" value="Unassembled WGS sequence"/>
</dbReference>
<reference evidence="1 2" key="1">
    <citation type="journal article" date="2023" name="Genes (Basel)">
        <title>Chromosome-Level Genome Assembly and Circadian Gene Repertoire of the Patagonia Blennie Eleginops maclovinus-The Closest Ancestral Proxy of Antarctic Cryonotothenioids.</title>
        <authorList>
            <person name="Cheng C.C."/>
            <person name="Rivera-Colon A.G."/>
            <person name="Minhas B.F."/>
            <person name="Wilson L."/>
            <person name="Rayamajhi N."/>
            <person name="Vargas-Chacoff L."/>
            <person name="Catchen J.M."/>
        </authorList>
    </citation>
    <scope>NUCLEOTIDE SEQUENCE [LARGE SCALE GENOMIC DNA]</scope>
    <source>
        <strain evidence="1">JMC-PN-2008</strain>
    </source>
</reference>
<dbReference type="AlphaFoldDB" id="A0AAN7XKG5"/>
<protein>
    <submittedName>
        <fullName evidence="1">Uncharacterized protein</fullName>
    </submittedName>
</protein>
<sequence length="84" mass="8816">MQLCSTSGVPRVPGESCQCLSGSKASVISAEPRSLIPGLTVLHAARPQLCLCSSIFIWDHVGTLVLSIGLSASTSFIHHLVKSK</sequence>
<reference evidence="1 2" key="2">
    <citation type="journal article" date="2023" name="Mol. Biol. Evol.">
        <title>Genomics of Secondarily Temperate Adaptation in the Only Non-Antarctic Icefish.</title>
        <authorList>
            <person name="Rivera-Colon A.G."/>
            <person name="Rayamajhi N."/>
            <person name="Minhas B.F."/>
            <person name="Madrigal G."/>
            <person name="Bilyk K.T."/>
            <person name="Yoon V."/>
            <person name="Hune M."/>
            <person name="Gregory S."/>
            <person name="Cheng C.H.C."/>
            <person name="Catchen J.M."/>
        </authorList>
    </citation>
    <scope>NUCLEOTIDE SEQUENCE [LARGE SCALE GENOMIC DNA]</scope>
    <source>
        <strain evidence="1">JMC-PN-2008</strain>
    </source>
</reference>
<dbReference type="EMBL" id="JAUZQC010000012">
    <property type="protein sequence ID" value="KAK5862627.1"/>
    <property type="molecule type" value="Genomic_DNA"/>
</dbReference>
<organism evidence="1 2">
    <name type="scientific">Eleginops maclovinus</name>
    <name type="common">Patagonian blennie</name>
    <name type="synonym">Eleginus maclovinus</name>
    <dbReference type="NCBI Taxonomy" id="56733"/>
    <lineage>
        <taxon>Eukaryota</taxon>
        <taxon>Metazoa</taxon>
        <taxon>Chordata</taxon>
        <taxon>Craniata</taxon>
        <taxon>Vertebrata</taxon>
        <taxon>Euteleostomi</taxon>
        <taxon>Actinopterygii</taxon>
        <taxon>Neopterygii</taxon>
        <taxon>Teleostei</taxon>
        <taxon>Neoteleostei</taxon>
        <taxon>Acanthomorphata</taxon>
        <taxon>Eupercaria</taxon>
        <taxon>Perciformes</taxon>
        <taxon>Notothenioidei</taxon>
        <taxon>Eleginopidae</taxon>
        <taxon>Eleginops</taxon>
    </lineage>
</organism>
<keyword evidence="2" id="KW-1185">Reference proteome</keyword>
<comment type="caution">
    <text evidence="1">The sequence shown here is derived from an EMBL/GenBank/DDBJ whole genome shotgun (WGS) entry which is preliminary data.</text>
</comment>